<keyword evidence="3" id="KW-1185">Reference proteome</keyword>
<evidence type="ECO:0000313" key="2">
    <source>
        <dbReference type="EMBL" id="MDT0318078.1"/>
    </source>
</evidence>
<name>A0ABU2LLD5_9ACTN</name>
<dbReference type="EMBL" id="JAVREM010000004">
    <property type="protein sequence ID" value="MDT0318078.1"/>
    <property type="molecule type" value="Genomic_DNA"/>
</dbReference>
<feature type="compositionally biased region" description="Basic and acidic residues" evidence="1">
    <location>
        <begin position="65"/>
        <end position="74"/>
    </location>
</feature>
<accession>A0ABU2LLD5</accession>
<dbReference type="RefSeq" id="WP_311596488.1">
    <property type="nucleotide sequence ID" value="NZ_JAVREM010000004.1"/>
</dbReference>
<feature type="region of interest" description="Disordered" evidence="1">
    <location>
        <begin position="57"/>
        <end position="80"/>
    </location>
</feature>
<feature type="region of interest" description="Disordered" evidence="1">
    <location>
        <begin position="1"/>
        <end position="24"/>
    </location>
</feature>
<reference evidence="3" key="1">
    <citation type="submission" date="2023-07" db="EMBL/GenBank/DDBJ databases">
        <title>30 novel species of actinomycetes from the DSMZ collection.</title>
        <authorList>
            <person name="Nouioui I."/>
        </authorList>
    </citation>
    <scope>NUCLEOTIDE SEQUENCE [LARGE SCALE GENOMIC DNA]</scope>
    <source>
        <strain evidence="3">DSM 44918</strain>
    </source>
</reference>
<evidence type="ECO:0000313" key="3">
    <source>
        <dbReference type="Proteomes" id="UP001183420"/>
    </source>
</evidence>
<protein>
    <submittedName>
        <fullName evidence="2">Uncharacterized protein</fullName>
    </submittedName>
</protein>
<gene>
    <name evidence="2" type="ORF">RNC47_06980</name>
</gene>
<proteinExistence type="predicted"/>
<dbReference type="Proteomes" id="UP001183420">
    <property type="component" value="Unassembled WGS sequence"/>
</dbReference>
<sequence length="80" mass="8769">MTGTSSPLPSSVPEIGTMARDTSRDRVGRVMAHLYGTIWLRPPGGGQEWTARPEDVRPISASESLSHRVAEANRRARNAR</sequence>
<comment type="caution">
    <text evidence="2">The sequence shown here is derived from an EMBL/GenBank/DDBJ whole genome shotgun (WGS) entry which is preliminary data.</text>
</comment>
<evidence type="ECO:0000256" key="1">
    <source>
        <dbReference type="SAM" id="MobiDB-lite"/>
    </source>
</evidence>
<organism evidence="2 3">
    <name type="scientific">Streptomyces millisiae</name>
    <dbReference type="NCBI Taxonomy" id="3075542"/>
    <lineage>
        <taxon>Bacteria</taxon>
        <taxon>Bacillati</taxon>
        <taxon>Actinomycetota</taxon>
        <taxon>Actinomycetes</taxon>
        <taxon>Kitasatosporales</taxon>
        <taxon>Streptomycetaceae</taxon>
        <taxon>Streptomyces</taxon>
    </lineage>
</organism>